<dbReference type="AlphaFoldDB" id="A0A2G8S7M8"/>
<keyword evidence="4" id="KW-1185">Reference proteome</keyword>
<dbReference type="Pfam" id="PF13300">
    <property type="entry name" value="DUF4078"/>
    <property type="match status" value="1"/>
</dbReference>
<proteinExistence type="predicted"/>
<dbReference type="PANTHER" id="PTHR15885:SF1">
    <property type="entry name" value="COILED-COIL DOMAIN-CONTAINING PROTEIN 174"/>
    <property type="match status" value="1"/>
</dbReference>
<sequence length="177" mass="19738">MAEAEESPINVYYDPSREIRHRGPGFFGFSHDPTHRGVQKGQFDVSREETKIARQEAGAEDRHVEGMRADEAPGWAPARSLAMEKRKRELEERKKQLEARKKKKLGHQAENTQEPQRPASSSKAGAPVPEVAAKLLPALEVQGTARKGISITQDQRRTPPNAADAFLAQLEQDVLKP</sequence>
<feature type="compositionally biased region" description="Basic and acidic residues" evidence="2">
    <location>
        <begin position="82"/>
        <end position="99"/>
    </location>
</feature>
<feature type="region of interest" description="Disordered" evidence="2">
    <location>
        <begin position="23"/>
        <end position="129"/>
    </location>
</feature>
<evidence type="ECO:0000256" key="1">
    <source>
        <dbReference type="ARBA" id="ARBA00023054"/>
    </source>
</evidence>
<dbReference type="EMBL" id="AYKW01000018">
    <property type="protein sequence ID" value="PIL29776.1"/>
    <property type="molecule type" value="Genomic_DNA"/>
</dbReference>
<dbReference type="InterPro" id="IPR025066">
    <property type="entry name" value="CCDC174-like"/>
</dbReference>
<feature type="compositionally biased region" description="Polar residues" evidence="2">
    <location>
        <begin position="109"/>
        <end position="123"/>
    </location>
</feature>
<name>A0A2G8S7M8_9APHY</name>
<feature type="compositionally biased region" description="Basic and acidic residues" evidence="2">
    <location>
        <begin position="45"/>
        <end position="71"/>
    </location>
</feature>
<comment type="caution">
    <text evidence="3">The sequence shown here is derived from an EMBL/GenBank/DDBJ whole genome shotgun (WGS) entry which is preliminary data.</text>
</comment>
<dbReference type="PANTHER" id="PTHR15885">
    <property type="entry name" value="COILED-COIL DOMAIN-CONTAINING PROTEIN 174"/>
    <property type="match status" value="1"/>
</dbReference>
<dbReference type="OrthoDB" id="333551at2759"/>
<dbReference type="STRING" id="1077348.A0A2G8S7M8"/>
<evidence type="ECO:0000313" key="4">
    <source>
        <dbReference type="Proteomes" id="UP000230002"/>
    </source>
</evidence>
<evidence type="ECO:0000256" key="2">
    <source>
        <dbReference type="SAM" id="MobiDB-lite"/>
    </source>
</evidence>
<gene>
    <name evidence="3" type="ORF">GSI_07981</name>
</gene>
<accession>A0A2G8S7M8</accession>
<evidence type="ECO:0000313" key="3">
    <source>
        <dbReference type="EMBL" id="PIL29776.1"/>
    </source>
</evidence>
<dbReference type="GO" id="GO:0005634">
    <property type="term" value="C:nucleus"/>
    <property type="evidence" value="ECO:0007669"/>
    <property type="project" value="TreeGrafter"/>
</dbReference>
<dbReference type="Proteomes" id="UP000230002">
    <property type="component" value="Unassembled WGS sequence"/>
</dbReference>
<organism evidence="3 4">
    <name type="scientific">Ganoderma sinense ZZ0214-1</name>
    <dbReference type="NCBI Taxonomy" id="1077348"/>
    <lineage>
        <taxon>Eukaryota</taxon>
        <taxon>Fungi</taxon>
        <taxon>Dikarya</taxon>
        <taxon>Basidiomycota</taxon>
        <taxon>Agaricomycotina</taxon>
        <taxon>Agaricomycetes</taxon>
        <taxon>Polyporales</taxon>
        <taxon>Polyporaceae</taxon>
        <taxon>Ganoderma</taxon>
    </lineage>
</organism>
<keyword evidence="1" id="KW-0175">Coiled coil</keyword>
<protein>
    <submittedName>
        <fullName evidence="3">Uncharacterized protein</fullName>
    </submittedName>
</protein>
<reference evidence="3 4" key="1">
    <citation type="journal article" date="2015" name="Sci. Rep.">
        <title>Chromosome-level genome map provides insights into diverse defense mechanisms in the medicinal fungus Ganoderma sinense.</title>
        <authorList>
            <person name="Zhu Y."/>
            <person name="Xu J."/>
            <person name="Sun C."/>
            <person name="Zhou S."/>
            <person name="Xu H."/>
            <person name="Nelson D.R."/>
            <person name="Qian J."/>
            <person name="Song J."/>
            <person name="Luo H."/>
            <person name="Xiang L."/>
            <person name="Li Y."/>
            <person name="Xu Z."/>
            <person name="Ji A."/>
            <person name="Wang L."/>
            <person name="Lu S."/>
            <person name="Hayward A."/>
            <person name="Sun W."/>
            <person name="Li X."/>
            <person name="Schwartz D.C."/>
            <person name="Wang Y."/>
            <person name="Chen S."/>
        </authorList>
    </citation>
    <scope>NUCLEOTIDE SEQUENCE [LARGE SCALE GENOMIC DNA]</scope>
    <source>
        <strain evidence="3 4">ZZ0214-1</strain>
    </source>
</reference>